<reference evidence="1 2" key="1">
    <citation type="submission" date="2019-11" db="EMBL/GenBank/DDBJ databases">
        <title>Whole-genome sequence of a Rhodoblastus acidophilus DSM 142.</title>
        <authorList>
            <person name="Kyndt J.A."/>
            <person name="Meyer T.E."/>
        </authorList>
    </citation>
    <scope>NUCLEOTIDE SEQUENCE [LARGE SCALE GENOMIC DNA]</scope>
    <source>
        <strain evidence="1 2">DSM 142</strain>
    </source>
</reference>
<evidence type="ECO:0008006" key="3">
    <source>
        <dbReference type="Google" id="ProtNLM"/>
    </source>
</evidence>
<dbReference type="EMBL" id="WNKS01000023">
    <property type="protein sequence ID" value="MTV32892.1"/>
    <property type="molecule type" value="Genomic_DNA"/>
</dbReference>
<proteinExistence type="predicted"/>
<evidence type="ECO:0000313" key="1">
    <source>
        <dbReference type="EMBL" id="MTV32892.1"/>
    </source>
</evidence>
<comment type="caution">
    <text evidence="1">The sequence shown here is derived from an EMBL/GenBank/DDBJ whole genome shotgun (WGS) entry which is preliminary data.</text>
</comment>
<dbReference type="Proteomes" id="UP000439113">
    <property type="component" value="Unassembled WGS sequence"/>
</dbReference>
<protein>
    <recommendedName>
        <fullName evidence="3">Ribosomal protein S1</fullName>
    </recommendedName>
</protein>
<dbReference type="AlphaFoldDB" id="A0A6N8DQK8"/>
<dbReference type="InterPro" id="IPR045502">
    <property type="entry name" value="DUF6489"/>
</dbReference>
<accession>A0A6N8DQK8</accession>
<dbReference type="Pfam" id="PF20099">
    <property type="entry name" value="DUF6489"/>
    <property type="match status" value="1"/>
</dbReference>
<evidence type="ECO:0000313" key="2">
    <source>
        <dbReference type="Proteomes" id="UP000439113"/>
    </source>
</evidence>
<sequence>MKINIEIECTPAEARAFMGLPDFEPMQQRALAEMERRMMESLDTFSPDSLLKLWMQPVALNADWLQDLMRRATK</sequence>
<dbReference type="OrthoDB" id="5740990at2"/>
<organism evidence="1 2">
    <name type="scientific">Rhodoblastus acidophilus</name>
    <name type="common">Rhodopseudomonas acidophila</name>
    <dbReference type="NCBI Taxonomy" id="1074"/>
    <lineage>
        <taxon>Bacteria</taxon>
        <taxon>Pseudomonadati</taxon>
        <taxon>Pseudomonadota</taxon>
        <taxon>Alphaproteobacteria</taxon>
        <taxon>Hyphomicrobiales</taxon>
        <taxon>Rhodoblastaceae</taxon>
        <taxon>Rhodoblastus</taxon>
    </lineage>
</organism>
<gene>
    <name evidence="1" type="ORF">GJ654_18080</name>
</gene>
<name>A0A6N8DQK8_RHOAC</name>
<dbReference type="RefSeq" id="WP_155447574.1">
    <property type="nucleotide sequence ID" value="NZ_JAOQNR010000022.1"/>
</dbReference>